<reference evidence="1" key="2">
    <citation type="journal article" date="2015" name="Fish Shellfish Immunol.">
        <title>Early steps in the European eel (Anguilla anguilla)-Vibrio vulnificus interaction in the gills: Role of the RtxA13 toxin.</title>
        <authorList>
            <person name="Callol A."/>
            <person name="Pajuelo D."/>
            <person name="Ebbesson L."/>
            <person name="Teles M."/>
            <person name="MacKenzie S."/>
            <person name="Amaro C."/>
        </authorList>
    </citation>
    <scope>NUCLEOTIDE SEQUENCE</scope>
</reference>
<sequence length="31" mass="3554">MKDLIINIMYSMLLKRCESSVYQFACLSPGV</sequence>
<proteinExistence type="predicted"/>
<evidence type="ECO:0000313" key="1">
    <source>
        <dbReference type="EMBL" id="JAH77212.1"/>
    </source>
</evidence>
<dbReference type="AlphaFoldDB" id="A0A0E9VGJ5"/>
<dbReference type="EMBL" id="GBXM01031365">
    <property type="protein sequence ID" value="JAH77212.1"/>
    <property type="molecule type" value="Transcribed_RNA"/>
</dbReference>
<name>A0A0E9VGJ5_ANGAN</name>
<reference evidence="1" key="1">
    <citation type="submission" date="2014-11" db="EMBL/GenBank/DDBJ databases">
        <authorList>
            <person name="Amaro Gonzalez C."/>
        </authorList>
    </citation>
    <scope>NUCLEOTIDE SEQUENCE</scope>
</reference>
<protein>
    <submittedName>
        <fullName evidence="1">Uncharacterized protein</fullName>
    </submittedName>
</protein>
<organism evidence="1">
    <name type="scientific">Anguilla anguilla</name>
    <name type="common">European freshwater eel</name>
    <name type="synonym">Muraena anguilla</name>
    <dbReference type="NCBI Taxonomy" id="7936"/>
    <lineage>
        <taxon>Eukaryota</taxon>
        <taxon>Metazoa</taxon>
        <taxon>Chordata</taxon>
        <taxon>Craniata</taxon>
        <taxon>Vertebrata</taxon>
        <taxon>Euteleostomi</taxon>
        <taxon>Actinopterygii</taxon>
        <taxon>Neopterygii</taxon>
        <taxon>Teleostei</taxon>
        <taxon>Anguilliformes</taxon>
        <taxon>Anguillidae</taxon>
        <taxon>Anguilla</taxon>
    </lineage>
</organism>
<accession>A0A0E9VGJ5</accession>